<evidence type="ECO:0000259" key="9">
    <source>
        <dbReference type="PROSITE" id="PS50850"/>
    </source>
</evidence>
<dbReference type="InterPro" id="IPR036259">
    <property type="entry name" value="MFS_trans_sf"/>
</dbReference>
<reference evidence="11 12" key="2">
    <citation type="submission" date="2017-08" db="EMBL/GenBank/DDBJ databases">
        <authorList>
            <person name="de Groot N.N."/>
        </authorList>
    </citation>
    <scope>NUCLEOTIDE SEQUENCE [LARGE SCALE GENOMIC DNA]</scope>
    <source>
        <strain evidence="11 12">USBA 78</strain>
    </source>
</reference>
<sequence length="446" mass="47619">MTQSTHSLATSTSSGLERDARQHSAGTVNDPGQIALGVIIGRSSEFFDFFVYCIASVLVFPQLLFPGESAIVGTIHSFFIFSLAFIARPIGSLVFMTVDRRYGRGTKLTVAMFLLGGSTAAMAFLPSFDSAGMFAIYLLCALRFTQGLALGGAWDGLASLLALNAPDNRKGWYAMMPQLGAPLGFILASSLFAYLMLTLSPEDFLAFGWRYAFFVAFAINVVALFARLRLVATSEFGSLLEKNELQAVRVRDTIRHNGRTVLLGALVPLVSYALFHLVTVFALSWVVLYTPANPGQFLLTQGVGAVLCALGIIASGFIADQIGRRRLLGYSAAIIAAGALLTPLLYAYNIINEGMIVLGGFAVLGLCFGQAAGTLASNFKREYRYTGSALTSDLAWLLGAGFAPLIALLLCVAYGPIGVGAYLLSGAAVTLLVLHFNKQFGQKNTD</sequence>
<keyword evidence="4 8" id="KW-0812">Transmembrane</keyword>
<dbReference type="GO" id="GO:0022857">
    <property type="term" value="F:transmembrane transporter activity"/>
    <property type="evidence" value="ECO:0007669"/>
    <property type="project" value="InterPro"/>
</dbReference>
<keyword evidence="2" id="KW-0813">Transport</keyword>
<dbReference type="SUPFAM" id="SSF103473">
    <property type="entry name" value="MFS general substrate transporter"/>
    <property type="match status" value="1"/>
</dbReference>
<dbReference type="Gene3D" id="1.20.1250.20">
    <property type="entry name" value="MFS general substrate transporter like domains"/>
    <property type="match status" value="2"/>
</dbReference>
<evidence type="ECO:0000313" key="13">
    <source>
        <dbReference type="Proteomes" id="UP000252266"/>
    </source>
</evidence>
<feature type="transmembrane region" description="Helical" evidence="8">
    <location>
        <begin position="298"/>
        <end position="320"/>
    </location>
</feature>
<evidence type="ECO:0000313" key="10">
    <source>
        <dbReference type="EMBL" id="RCK46939.1"/>
    </source>
</evidence>
<evidence type="ECO:0000256" key="1">
    <source>
        <dbReference type="ARBA" id="ARBA00004651"/>
    </source>
</evidence>
<evidence type="ECO:0000256" key="4">
    <source>
        <dbReference type="ARBA" id="ARBA00022692"/>
    </source>
</evidence>
<evidence type="ECO:0000256" key="6">
    <source>
        <dbReference type="ARBA" id="ARBA00023136"/>
    </source>
</evidence>
<dbReference type="PROSITE" id="PS50850">
    <property type="entry name" value="MFS"/>
    <property type="match status" value="1"/>
</dbReference>
<feature type="transmembrane region" description="Helical" evidence="8">
    <location>
        <begin position="421"/>
        <end position="437"/>
    </location>
</feature>
<feature type="transmembrane region" description="Helical" evidence="8">
    <location>
        <begin position="354"/>
        <end position="373"/>
    </location>
</feature>
<evidence type="ECO:0000256" key="8">
    <source>
        <dbReference type="SAM" id="Phobius"/>
    </source>
</evidence>
<feature type="transmembrane region" description="Helical" evidence="8">
    <location>
        <begin position="209"/>
        <end position="228"/>
    </location>
</feature>
<feature type="transmembrane region" description="Helical" evidence="8">
    <location>
        <begin position="108"/>
        <end position="128"/>
    </location>
</feature>
<dbReference type="EMBL" id="OBMM01000001">
    <property type="protein sequence ID" value="SOB94853.1"/>
    <property type="molecule type" value="Genomic_DNA"/>
</dbReference>
<feature type="transmembrane region" description="Helical" evidence="8">
    <location>
        <begin position="261"/>
        <end position="286"/>
    </location>
</feature>
<evidence type="ECO:0000313" key="11">
    <source>
        <dbReference type="EMBL" id="SOB94853.1"/>
    </source>
</evidence>
<feature type="domain" description="Major facilitator superfamily (MFS) profile" evidence="9">
    <location>
        <begin position="34"/>
        <end position="444"/>
    </location>
</feature>
<protein>
    <submittedName>
        <fullName evidence="10">Arabinose ABC transporter permease</fullName>
    </submittedName>
    <submittedName>
        <fullName evidence="11">Predicted arabinose efflux permease, MFS family</fullName>
    </submittedName>
</protein>
<reference evidence="10 13" key="1">
    <citation type="submission" date="2014-07" db="EMBL/GenBank/DDBJ databases">
        <title>Draft genome sequence of Thalassospira xiamenensis IB13.</title>
        <authorList>
            <person name="Lai Q."/>
            <person name="Shao Z."/>
        </authorList>
    </citation>
    <scope>NUCLEOTIDE SEQUENCE [LARGE SCALE GENOMIC DNA]</scope>
    <source>
        <strain evidence="10 13">IB13</strain>
    </source>
</reference>
<accession>A0A154KWN5</accession>
<keyword evidence="6 8" id="KW-0472">Membrane</keyword>
<dbReference type="InterPro" id="IPR005829">
    <property type="entry name" value="Sugar_transporter_CS"/>
</dbReference>
<gene>
    <name evidence="11" type="ORF">SAMN05428964_1011259</name>
    <name evidence="10" type="ORF">TH44_19120</name>
</gene>
<feature type="compositionally biased region" description="Polar residues" evidence="7">
    <location>
        <begin position="1"/>
        <end position="15"/>
    </location>
</feature>
<evidence type="ECO:0000313" key="12">
    <source>
        <dbReference type="Proteomes" id="UP000219068"/>
    </source>
</evidence>
<feature type="transmembrane region" description="Helical" evidence="8">
    <location>
        <begin position="179"/>
        <end position="197"/>
    </location>
</feature>
<keyword evidence="5 8" id="KW-1133">Transmembrane helix</keyword>
<feature type="transmembrane region" description="Helical" evidence="8">
    <location>
        <begin position="46"/>
        <end position="65"/>
    </location>
</feature>
<feature type="transmembrane region" description="Helical" evidence="8">
    <location>
        <begin position="394"/>
        <end position="415"/>
    </location>
</feature>
<evidence type="ECO:0000256" key="2">
    <source>
        <dbReference type="ARBA" id="ARBA00022448"/>
    </source>
</evidence>
<dbReference type="PROSITE" id="PS00216">
    <property type="entry name" value="SUGAR_TRANSPORT_1"/>
    <property type="match status" value="1"/>
</dbReference>
<feature type="transmembrane region" description="Helical" evidence="8">
    <location>
        <begin position="134"/>
        <end position="158"/>
    </location>
</feature>
<dbReference type="InterPro" id="IPR011701">
    <property type="entry name" value="MFS"/>
</dbReference>
<dbReference type="Proteomes" id="UP000219068">
    <property type="component" value="Unassembled WGS sequence"/>
</dbReference>
<name>A0A154KWN5_9PROT</name>
<evidence type="ECO:0000256" key="5">
    <source>
        <dbReference type="ARBA" id="ARBA00022989"/>
    </source>
</evidence>
<dbReference type="AlphaFoldDB" id="A0A154KWN5"/>
<comment type="subcellular location">
    <subcellularLocation>
        <location evidence="1">Cell membrane</location>
        <topology evidence="1">Multi-pass membrane protein</topology>
    </subcellularLocation>
</comment>
<keyword evidence="3" id="KW-1003">Cell membrane</keyword>
<dbReference type="EMBL" id="JPWJ01000011">
    <property type="protein sequence ID" value="RCK46939.1"/>
    <property type="molecule type" value="Genomic_DNA"/>
</dbReference>
<evidence type="ECO:0000256" key="3">
    <source>
        <dbReference type="ARBA" id="ARBA00022475"/>
    </source>
</evidence>
<evidence type="ECO:0000256" key="7">
    <source>
        <dbReference type="SAM" id="MobiDB-lite"/>
    </source>
</evidence>
<dbReference type="Pfam" id="PF07690">
    <property type="entry name" value="MFS_1"/>
    <property type="match status" value="1"/>
</dbReference>
<feature type="transmembrane region" description="Helical" evidence="8">
    <location>
        <begin position="71"/>
        <end position="96"/>
    </location>
</feature>
<feature type="region of interest" description="Disordered" evidence="7">
    <location>
        <begin position="1"/>
        <end position="26"/>
    </location>
</feature>
<dbReference type="InterPro" id="IPR020846">
    <property type="entry name" value="MFS_dom"/>
</dbReference>
<dbReference type="PANTHER" id="PTHR43045">
    <property type="entry name" value="SHIKIMATE TRANSPORTER"/>
    <property type="match status" value="1"/>
</dbReference>
<dbReference type="Proteomes" id="UP000252266">
    <property type="component" value="Unassembled WGS sequence"/>
</dbReference>
<dbReference type="RefSeq" id="WP_062952655.1">
    <property type="nucleotide sequence ID" value="NZ_JALLPZ010000001.1"/>
</dbReference>
<dbReference type="PANTHER" id="PTHR43045:SF2">
    <property type="entry name" value="INNER MEMBRANE METABOLITE TRANSPORT PROTEIN YHJE"/>
    <property type="match status" value="1"/>
</dbReference>
<dbReference type="GO" id="GO:0005886">
    <property type="term" value="C:plasma membrane"/>
    <property type="evidence" value="ECO:0007669"/>
    <property type="project" value="UniProtKB-SubCell"/>
</dbReference>
<organism evidence="10 13">
    <name type="scientific">Thalassospira xiamenensis</name>
    <dbReference type="NCBI Taxonomy" id="220697"/>
    <lineage>
        <taxon>Bacteria</taxon>
        <taxon>Pseudomonadati</taxon>
        <taxon>Pseudomonadota</taxon>
        <taxon>Alphaproteobacteria</taxon>
        <taxon>Rhodospirillales</taxon>
        <taxon>Thalassospiraceae</taxon>
        <taxon>Thalassospira</taxon>
    </lineage>
</organism>
<proteinExistence type="predicted"/>
<feature type="transmembrane region" description="Helical" evidence="8">
    <location>
        <begin position="327"/>
        <end position="348"/>
    </location>
</feature>